<evidence type="ECO:0000256" key="1">
    <source>
        <dbReference type="ARBA" id="ARBA00006484"/>
    </source>
</evidence>
<dbReference type="FunFam" id="3.40.50.720:FF:000084">
    <property type="entry name" value="Short-chain dehydrogenase reductase"/>
    <property type="match status" value="1"/>
</dbReference>
<keyword evidence="5" id="KW-1185">Reference proteome</keyword>
<dbReference type="GO" id="GO:0048038">
    <property type="term" value="F:quinone binding"/>
    <property type="evidence" value="ECO:0007669"/>
    <property type="project" value="TreeGrafter"/>
</dbReference>
<comment type="similarity">
    <text evidence="1 3">Belongs to the short-chain dehydrogenases/reductases (SDR) family.</text>
</comment>
<reference evidence="4" key="1">
    <citation type="submission" date="2023-01" db="EMBL/GenBank/DDBJ databases">
        <authorList>
            <person name="Piombo E."/>
        </authorList>
    </citation>
    <scope>NUCLEOTIDE SEQUENCE</scope>
</reference>
<evidence type="ECO:0000256" key="2">
    <source>
        <dbReference type="ARBA" id="ARBA00022857"/>
    </source>
</evidence>
<dbReference type="PRINTS" id="PR00081">
    <property type="entry name" value="GDHRDH"/>
</dbReference>
<dbReference type="Proteomes" id="UP001160390">
    <property type="component" value="Unassembled WGS sequence"/>
</dbReference>
<accession>A0AA35M4Q8</accession>
<dbReference type="CDD" id="cd05233">
    <property type="entry name" value="SDR_c"/>
    <property type="match status" value="1"/>
</dbReference>
<dbReference type="GO" id="GO:0016616">
    <property type="term" value="F:oxidoreductase activity, acting on the CH-OH group of donors, NAD or NADP as acceptor"/>
    <property type="evidence" value="ECO:0007669"/>
    <property type="project" value="TreeGrafter"/>
</dbReference>
<evidence type="ECO:0000313" key="5">
    <source>
        <dbReference type="Proteomes" id="UP001160390"/>
    </source>
</evidence>
<proteinExistence type="inferred from homology"/>
<organism evidence="4 5">
    <name type="scientific">Clonostachys chloroleuca</name>
    <dbReference type="NCBI Taxonomy" id="1926264"/>
    <lineage>
        <taxon>Eukaryota</taxon>
        <taxon>Fungi</taxon>
        <taxon>Dikarya</taxon>
        <taxon>Ascomycota</taxon>
        <taxon>Pezizomycotina</taxon>
        <taxon>Sordariomycetes</taxon>
        <taxon>Hypocreomycetidae</taxon>
        <taxon>Hypocreales</taxon>
        <taxon>Bionectriaceae</taxon>
        <taxon>Clonostachys</taxon>
    </lineage>
</organism>
<dbReference type="AlphaFoldDB" id="A0AA35M4Q8"/>
<dbReference type="Pfam" id="PF13561">
    <property type="entry name" value="adh_short_C2"/>
    <property type="match status" value="1"/>
</dbReference>
<dbReference type="Gene3D" id="3.40.50.720">
    <property type="entry name" value="NAD(P)-binding Rossmann-like Domain"/>
    <property type="match status" value="1"/>
</dbReference>
<name>A0AA35M4Q8_9HYPO</name>
<dbReference type="Pfam" id="PF00106">
    <property type="entry name" value="adh_short"/>
    <property type="match status" value="1"/>
</dbReference>
<comment type="caution">
    <text evidence="4">The sequence shown here is derived from an EMBL/GenBank/DDBJ whole genome shotgun (WGS) entry which is preliminary data.</text>
</comment>
<dbReference type="PRINTS" id="PR00080">
    <property type="entry name" value="SDRFAMILY"/>
</dbReference>
<dbReference type="PROSITE" id="PS00061">
    <property type="entry name" value="ADH_SHORT"/>
    <property type="match status" value="1"/>
</dbReference>
<protein>
    <submittedName>
        <fullName evidence="4">Uncharacterized protein</fullName>
    </submittedName>
</protein>
<dbReference type="GO" id="GO:0006633">
    <property type="term" value="P:fatty acid biosynthetic process"/>
    <property type="evidence" value="ECO:0007669"/>
    <property type="project" value="TreeGrafter"/>
</dbReference>
<dbReference type="PANTHER" id="PTHR42760">
    <property type="entry name" value="SHORT-CHAIN DEHYDROGENASES/REDUCTASES FAMILY MEMBER"/>
    <property type="match status" value="1"/>
</dbReference>
<dbReference type="SUPFAM" id="SSF51735">
    <property type="entry name" value="NAD(P)-binding Rossmann-fold domains"/>
    <property type="match status" value="1"/>
</dbReference>
<evidence type="ECO:0000313" key="4">
    <source>
        <dbReference type="EMBL" id="CAI6090448.1"/>
    </source>
</evidence>
<sequence>MSSHSIPPRPSRSLVGKVAIVTGAGCADGGLGSGRAIAILLAEDGASVVCVDLDPALAEKTASLVSEEHAQKQHGGRAIAMQADVSSLEGCRAVVQRTKAELGRLDILVNNVGILGPRGTAVSTELADWAKGLEVNVTSMMLMAKFAVPAMLENERGDGGIRGSIVNVGSTAGLLGGANGLLYTTSKGAVVQMTRAMAVDHGQDGIRVNTVCPGREAANATIFDDDDRLTVQCMNHAAGTIYTPMVYSKGMTDERREGRRERTLLKTEGNAWDSAAAVRFLAGGDARWITGTVLTVDAGSICYSEF</sequence>
<dbReference type="InterPro" id="IPR036291">
    <property type="entry name" value="NAD(P)-bd_dom_sf"/>
</dbReference>
<dbReference type="PANTHER" id="PTHR42760:SF122">
    <property type="entry name" value="NAD(P)-BINDING PROTEIN"/>
    <property type="match status" value="1"/>
</dbReference>
<gene>
    <name evidence="4" type="ORF">CCHLO57077_00002079</name>
</gene>
<dbReference type="EMBL" id="CABFNP030001012">
    <property type="protein sequence ID" value="CAI6090448.1"/>
    <property type="molecule type" value="Genomic_DNA"/>
</dbReference>
<keyword evidence="2" id="KW-0521">NADP</keyword>
<evidence type="ECO:0000256" key="3">
    <source>
        <dbReference type="RuleBase" id="RU000363"/>
    </source>
</evidence>
<dbReference type="InterPro" id="IPR002347">
    <property type="entry name" value="SDR_fam"/>
</dbReference>
<dbReference type="InterPro" id="IPR020904">
    <property type="entry name" value="Sc_DH/Rdtase_CS"/>
</dbReference>